<sequence>MSQRKLDLFAPIDWQTKLFGSPRRCHIIGGSLSLLLMVAVTWSYLHPQSMTSEGEFSREQIDEAIQLISQSDLWRQRETDAKTERDDLDARVNVIKNWLPQEQKWNPVRAFLLKTATDKQLHVLSLRRDQEFTGSRVAVLKVILEVHGRYENVCHLLHTLSTQQQPFWCDEIDLVRDKQNSGVDPTAPRELSDDAVECSATISIRVPFVGQQTAAEKLIGAPTQPGVNLNAT</sequence>
<proteinExistence type="predicted"/>
<gene>
    <name evidence="1" type="ORF">Pla52n_58060</name>
</gene>
<organism evidence="1 2">
    <name type="scientific">Stieleria varia</name>
    <dbReference type="NCBI Taxonomy" id="2528005"/>
    <lineage>
        <taxon>Bacteria</taxon>
        <taxon>Pseudomonadati</taxon>
        <taxon>Planctomycetota</taxon>
        <taxon>Planctomycetia</taxon>
        <taxon>Pirellulales</taxon>
        <taxon>Pirellulaceae</taxon>
        <taxon>Stieleria</taxon>
    </lineage>
</organism>
<protein>
    <submittedName>
        <fullName evidence="1">Uncharacterized protein</fullName>
    </submittedName>
</protein>
<dbReference type="EMBL" id="SJPN01000008">
    <property type="protein sequence ID" value="TWT93977.1"/>
    <property type="molecule type" value="Genomic_DNA"/>
</dbReference>
<accession>A0A5C6A3Q8</accession>
<comment type="caution">
    <text evidence="1">The sequence shown here is derived from an EMBL/GenBank/DDBJ whole genome shotgun (WGS) entry which is preliminary data.</text>
</comment>
<reference evidence="1 2" key="1">
    <citation type="submission" date="2019-02" db="EMBL/GenBank/DDBJ databases">
        <title>Deep-cultivation of Planctomycetes and their phenomic and genomic characterization uncovers novel biology.</title>
        <authorList>
            <person name="Wiegand S."/>
            <person name="Jogler M."/>
            <person name="Boedeker C."/>
            <person name="Pinto D."/>
            <person name="Vollmers J."/>
            <person name="Rivas-Marin E."/>
            <person name="Kohn T."/>
            <person name="Peeters S.H."/>
            <person name="Heuer A."/>
            <person name="Rast P."/>
            <person name="Oberbeckmann S."/>
            <person name="Bunk B."/>
            <person name="Jeske O."/>
            <person name="Meyerdierks A."/>
            <person name="Storesund J.E."/>
            <person name="Kallscheuer N."/>
            <person name="Luecker S."/>
            <person name="Lage O.M."/>
            <person name="Pohl T."/>
            <person name="Merkel B.J."/>
            <person name="Hornburger P."/>
            <person name="Mueller R.-W."/>
            <person name="Bruemmer F."/>
            <person name="Labrenz M."/>
            <person name="Spormann A.M."/>
            <person name="Op Den Camp H."/>
            <person name="Overmann J."/>
            <person name="Amann R."/>
            <person name="Jetten M.S.M."/>
            <person name="Mascher T."/>
            <person name="Medema M.H."/>
            <person name="Devos D.P."/>
            <person name="Kaster A.-K."/>
            <person name="Ovreas L."/>
            <person name="Rohde M."/>
            <person name="Galperin M.Y."/>
            <person name="Jogler C."/>
        </authorList>
    </citation>
    <scope>NUCLEOTIDE SEQUENCE [LARGE SCALE GENOMIC DNA]</scope>
    <source>
        <strain evidence="1 2">Pla52n</strain>
    </source>
</reference>
<dbReference type="RefSeq" id="WP_146522762.1">
    <property type="nucleotide sequence ID" value="NZ_CP151726.1"/>
</dbReference>
<name>A0A5C6A3Q8_9BACT</name>
<evidence type="ECO:0000313" key="2">
    <source>
        <dbReference type="Proteomes" id="UP000320176"/>
    </source>
</evidence>
<dbReference type="AlphaFoldDB" id="A0A5C6A3Q8"/>
<evidence type="ECO:0000313" key="1">
    <source>
        <dbReference type="EMBL" id="TWT93977.1"/>
    </source>
</evidence>
<dbReference type="OrthoDB" id="260142at2"/>
<keyword evidence="2" id="KW-1185">Reference proteome</keyword>
<dbReference type="Proteomes" id="UP000320176">
    <property type="component" value="Unassembled WGS sequence"/>
</dbReference>